<proteinExistence type="predicted"/>
<evidence type="ECO:0000313" key="2">
    <source>
        <dbReference type="EMBL" id="MCI19179.1"/>
    </source>
</evidence>
<sequence>RTLPLSDKEFKEYLKKAQQKKASETVGGSQIPQGEAVSRKRKQVASINS</sequence>
<keyword evidence="3" id="KW-1185">Reference proteome</keyword>
<feature type="non-terminal residue" evidence="2">
    <location>
        <position position="1"/>
    </location>
</feature>
<dbReference type="AlphaFoldDB" id="A0A392Q5Q6"/>
<dbReference type="Proteomes" id="UP000265520">
    <property type="component" value="Unassembled WGS sequence"/>
</dbReference>
<evidence type="ECO:0000313" key="3">
    <source>
        <dbReference type="Proteomes" id="UP000265520"/>
    </source>
</evidence>
<protein>
    <submittedName>
        <fullName evidence="2">Uncharacterized protein</fullName>
    </submittedName>
</protein>
<dbReference type="EMBL" id="LXQA010113568">
    <property type="protein sequence ID" value="MCI19179.1"/>
    <property type="molecule type" value="Genomic_DNA"/>
</dbReference>
<name>A0A392Q5Q6_9FABA</name>
<feature type="region of interest" description="Disordered" evidence="1">
    <location>
        <begin position="14"/>
        <end position="49"/>
    </location>
</feature>
<evidence type="ECO:0000256" key="1">
    <source>
        <dbReference type="SAM" id="MobiDB-lite"/>
    </source>
</evidence>
<accession>A0A392Q5Q6</accession>
<comment type="caution">
    <text evidence="2">The sequence shown here is derived from an EMBL/GenBank/DDBJ whole genome shotgun (WGS) entry which is preliminary data.</text>
</comment>
<organism evidence="2 3">
    <name type="scientific">Trifolium medium</name>
    <dbReference type="NCBI Taxonomy" id="97028"/>
    <lineage>
        <taxon>Eukaryota</taxon>
        <taxon>Viridiplantae</taxon>
        <taxon>Streptophyta</taxon>
        <taxon>Embryophyta</taxon>
        <taxon>Tracheophyta</taxon>
        <taxon>Spermatophyta</taxon>
        <taxon>Magnoliopsida</taxon>
        <taxon>eudicotyledons</taxon>
        <taxon>Gunneridae</taxon>
        <taxon>Pentapetalae</taxon>
        <taxon>rosids</taxon>
        <taxon>fabids</taxon>
        <taxon>Fabales</taxon>
        <taxon>Fabaceae</taxon>
        <taxon>Papilionoideae</taxon>
        <taxon>50 kb inversion clade</taxon>
        <taxon>NPAAA clade</taxon>
        <taxon>Hologalegina</taxon>
        <taxon>IRL clade</taxon>
        <taxon>Trifolieae</taxon>
        <taxon>Trifolium</taxon>
    </lineage>
</organism>
<reference evidence="2 3" key="1">
    <citation type="journal article" date="2018" name="Front. Plant Sci.">
        <title>Red Clover (Trifolium pratense) and Zigzag Clover (T. medium) - A Picture of Genomic Similarities and Differences.</title>
        <authorList>
            <person name="Dluhosova J."/>
            <person name="Istvanek J."/>
            <person name="Nedelnik J."/>
            <person name="Repkova J."/>
        </authorList>
    </citation>
    <scope>NUCLEOTIDE SEQUENCE [LARGE SCALE GENOMIC DNA]</scope>
    <source>
        <strain evidence="3">cv. 10/8</strain>
        <tissue evidence="2">Leaf</tissue>
    </source>
</reference>